<comment type="caution">
    <text evidence="1">The sequence shown here is derived from an EMBL/GenBank/DDBJ whole genome shotgun (WGS) entry which is preliminary data.</text>
</comment>
<protein>
    <submittedName>
        <fullName evidence="1">Uncharacterized protein</fullName>
    </submittedName>
</protein>
<dbReference type="EMBL" id="BGPR01000616">
    <property type="protein sequence ID" value="GBM28663.1"/>
    <property type="molecule type" value="Genomic_DNA"/>
</dbReference>
<sequence length="183" mass="20606">MKPYCIKCNGTNATRESDIKEKMEDPACSNCGEKDYLAACRALLVILQAPPRNTEGDRQYHLHVRTLKPVPVPVKKGALDSQAVDDKVMPDSAHTAKAAKYPQSLIQDGKSVGNKKSINLNWQCVRFPEPAKSLLKLGVIRKYDCRYIYHRRFSSTMRTYGHMTESELDDGVLLVYGVPSRTF</sequence>
<reference evidence="1 2" key="1">
    <citation type="journal article" date="2019" name="Sci. Rep.">
        <title>Orb-weaving spider Araneus ventricosus genome elucidates the spidroin gene catalogue.</title>
        <authorList>
            <person name="Kono N."/>
            <person name="Nakamura H."/>
            <person name="Ohtoshi R."/>
            <person name="Moran D.A.P."/>
            <person name="Shinohara A."/>
            <person name="Yoshida Y."/>
            <person name="Fujiwara M."/>
            <person name="Mori M."/>
            <person name="Tomita M."/>
            <person name="Arakawa K."/>
        </authorList>
    </citation>
    <scope>NUCLEOTIDE SEQUENCE [LARGE SCALE GENOMIC DNA]</scope>
</reference>
<proteinExistence type="predicted"/>
<keyword evidence="2" id="KW-1185">Reference proteome</keyword>
<evidence type="ECO:0000313" key="2">
    <source>
        <dbReference type="Proteomes" id="UP000499080"/>
    </source>
</evidence>
<dbReference type="AlphaFoldDB" id="A0A4Y2EHP0"/>
<dbReference type="Proteomes" id="UP000499080">
    <property type="component" value="Unassembled WGS sequence"/>
</dbReference>
<gene>
    <name evidence="1" type="ORF">AVEN_635_1</name>
</gene>
<name>A0A4Y2EHP0_ARAVE</name>
<accession>A0A4Y2EHP0</accession>
<organism evidence="1 2">
    <name type="scientific">Araneus ventricosus</name>
    <name type="common">Orbweaver spider</name>
    <name type="synonym">Epeira ventricosa</name>
    <dbReference type="NCBI Taxonomy" id="182803"/>
    <lineage>
        <taxon>Eukaryota</taxon>
        <taxon>Metazoa</taxon>
        <taxon>Ecdysozoa</taxon>
        <taxon>Arthropoda</taxon>
        <taxon>Chelicerata</taxon>
        <taxon>Arachnida</taxon>
        <taxon>Araneae</taxon>
        <taxon>Araneomorphae</taxon>
        <taxon>Entelegynae</taxon>
        <taxon>Araneoidea</taxon>
        <taxon>Araneidae</taxon>
        <taxon>Araneus</taxon>
    </lineage>
</organism>
<evidence type="ECO:0000313" key="1">
    <source>
        <dbReference type="EMBL" id="GBM28663.1"/>
    </source>
</evidence>